<gene>
    <name evidence="2" type="ORF">UCREL1_3398</name>
</gene>
<name>M7THZ9_EUTLA</name>
<sequence>MARSRVPKPGAVVATIARLLGLSASVAVLAVLVYESVNWDAKGKTYGVAISAAIVAILVDVSEIAGLIDSTRTIPRAPSGLMACEDVVVICLAIPSVITILLSDYRREDRPEERPWRNADALATWLMIGIW</sequence>
<accession>M7THZ9</accession>
<keyword evidence="3" id="KW-1185">Reference proteome</keyword>
<dbReference type="OMA" id="SGLMACE"/>
<dbReference type="Proteomes" id="UP000012174">
    <property type="component" value="Unassembled WGS sequence"/>
</dbReference>
<evidence type="ECO:0008006" key="4">
    <source>
        <dbReference type="Google" id="ProtNLM"/>
    </source>
</evidence>
<evidence type="ECO:0000256" key="1">
    <source>
        <dbReference type="SAM" id="Phobius"/>
    </source>
</evidence>
<dbReference type="EMBL" id="KB706056">
    <property type="protein sequence ID" value="EMR69576.1"/>
    <property type="molecule type" value="Genomic_DNA"/>
</dbReference>
<proteinExistence type="predicted"/>
<organism evidence="2 3">
    <name type="scientific">Eutypa lata (strain UCR-EL1)</name>
    <name type="common">Grapevine dieback disease fungus</name>
    <name type="synonym">Eutypa armeniacae</name>
    <dbReference type="NCBI Taxonomy" id="1287681"/>
    <lineage>
        <taxon>Eukaryota</taxon>
        <taxon>Fungi</taxon>
        <taxon>Dikarya</taxon>
        <taxon>Ascomycota</taxon>
        <taxon>Pezizomycotina</taxon>
        <taxon>Sordariomycetes</taxon>
        <taxon>Xylariomycetidae</taxon>
        <taxon>Xylariales</taxon>
        <taxon>Diatrypaceae</taxon>
        <taxon>Eutypa</taxon>
    </lineage>
</organism>
<keyword evidence="1" id="KW-1133">Transmembrane helix</keyword>
<reference evidence="3" key="1">
    <citation type="journal article" date="2013" name="Genome Announc.">
        <title>Draft genome sequence of the grapevine dieback fungus Eutypa lata UCR-EL1.</title>
        <authorList>
            <person name="Blanco-Ulate B."/>
            <person name="Rolshausen P.E."/>
            <person name="Cantu D."/>
        </authorList>
    </citation>
    <scope>NUCLEOTIDE SEQUENCE [LARGE SCALE GENOMIC DNA]</scope>
    <source>
        <strain evidence="3">UCR-EL1</strain>
    </source>
</reference>
<dbReference type="AlphaFoldDB" id="M7THZ9"/>
<dbReference type="KEGG" id="ela:UCREL1_3398"/>
<dbReference type="HOGENOM" id="CLU_1927592_0_0_1"/>
<keyword evidence="1" id="KW-0812">Transmembrane</keyword>
<keyword evidence="1" id="KW-0472">Membrane</keyword>
<dbReference type="OrthoDB" id="5137119at2759"/>
<feature type="transmembrane region" description="Helical" evidence="1">
    <location>
        <begin position="80"/>
        <end position="102"/>
    </location>
</feature>
<feature type="transmembrane region" description="Helical" evidence="1">
    <location>
        <begin position="12"/>
        <end position="34"/>
    </location>
</feature>
<evidence type="ECO:0000313" key="2">
    <source>
        <dbReference type="EMBL" id="EMR69576.1"/>
    </source>
</evidence>
<protein>
    <recommendedName>
        <fullName evidence="4">Integral membrane protein</fullName>
    </recommendedName>
</protein>
<evidence type="ECO:0000313" key="3">
    <source>
        <dbReference type="Proteomes" id="UP000012174"/>
    </source>
</evidence>
<feature type="transmembrane region" description="Helical" evidence="1">
    <location>
        <begin position="46"/>
        <end position="68"/>
    </location>
</feature>